<organism evidence="1 2">
    <name type="scientific">Phtheirospermum japonicum</name>
    <dbReference type="NCBI Taxonomy" id="374723"/>
    <lineage>
        <taxon>Eukaryota</taxon>
        <taxon>Viridiplantae</taxon>
        <taxon>Streptophyta</taxon>
        <taxon>Embryophyta</taxon>
        <taxon>Tracheophyta</taxon>
        <taxon>Spermatophyta</taxon>
        <taxon>Magnoliopsida</taxon>
        <taxon>eudicotyledons</taxon>
        <taxon>Gunneridae</taxon>
        <taxon>Pentapetalae</taxon>
        <taxon>asterids</taxon>
        <taxon>lamiids</taxon>
        <taxon>Lamiales</taxon>
        <taxon>Orobanchaceae</taxon>
        <taxon>Orobanchaceae incertae sedis</taxon>
        <taxon>Phtheirospermum</taxon>
    </lineage>
</organism>
<keyword evidence="2" id="KW-1185">Reference proteome</keyword>
<dbReference type="InterPro" id="IPR032675">
    <property type="entry name" value="LRR_dom_sf"/>
</dbReference>
<dbReference type="OrthoDB" id="550575at2759"/>
<dbReference type="GO" id="GO:0031146">
    <property type="term" value="P:SCF-dependent proteasomal ubiquitin-dependent protein catabolic process"/>
    <property type="evidence" value="ECO:0007669"/>
    <property type="project" value="TreeGrafter"/>
</dbReference>
<evidence type="ECO:0000313" key="1">
    <source>
        <dbReference type="EMBL" id="GFP80791.1"/>
    </source>
</evidence>
<dbReference type="Proteomes" id="UP000653305">
    <property type="component" value="Unassembled WGS sequence"/>
</dbReference>
<dbReference type="PANTHER" id="PTHR13318">
    <property type="entry name" value="PARTNER OF PAIRED, ISOFORM B-RELATED"/>
    <property type="match status" value="1"/>
</dbReference>
<dbReference type="GO" id="GO:0019005">
    <property type="term" value="C:SCF ubiquitin ligase complex"/>
    <property type="evidence" value="ECO:0007669"/>
    <property type="project" value="TreeGrafter"/>
</dbReference>
<proteinExistence type="predicted"/>
<dbReference type="EMBL" id="BMAC01000023">
    <property type="protein sequence ID" value="GFP80791.1"/>
    <property type="molecule type" value="Genomic_DNA"/>
</dbReference>
<protein>
    <submittedName>
        <fullName evidence="1">F-box protein at5g07670</fullName>
    </submittedName>
</protein>
<reference evidence="1" key="1">
    <citation type="submission" date="2020-07" db="EMBL/GenBank/DDBJ databases">
        <title>Ethylene signaling mediates host invasion by parasitic plants.</title>
        <authorList>
            <person name="Yoshida S."/>
        </authorList>
    </citation>
    <scope>NUCLEOTIDE SEQUENCE</scope>
    <source>
        <strain evidence="1">Okayama</strain>
    </source>
</reference>
<evidence type="ECO:0000313" key="2">
    <source>
        <dbReference type="Proteomes" id="UP000653305"/>
    </source>
</evidence>
<dbReference type="Gene3D" id="3.80.10.10">
    <property type="entry name" value="Ribonuclease Inhibitor"/>
    <property type="match status" value="1"/>
</dbReference>
<comment type="caution">
    <text evidence="1">The sequence shown here is derived from an EMBL/GenBank/DDBJ whole genome shotgun (WGS) entry which is preliminary data.</text>
</comment>
<sequence length="485" mass="54135">MAFSPAKENQQSLWFKNKKALNNVLFAMRLNSLTPEKTQIHNQSKTLDFTLTNLVSDKTSLLSDEILLKILSNHSNSQKNANSLVSKRWLNLQGRLVRSIKLLDWDFLISGRLFLRFPNLIHVDLVNACLISSPRNSGVYLSHKIVSFHVSCDNKDWVFDESNWFALSANEVDKGLSVLANGYPNLRKLIVINASETGLLNVANECPTLQELELHMCNDRILSGISACKNLQILKLSGTVDGIYKSSVSDVGLIVLAHGCKRLVKLELSGCKGSYEGIRAIGLCCQMIEELTFCDHRMENGWILALSYCENLKSLRFMSCKRIDGGLGMDEDTGFCRGVESLCFEKCQLRDKKSLGALFVICRNVRDVVVKNCWGLSDDMFGTASGLRRVRSLSLEGCSLLTTHGLEFVIISWNELKSLKVKSCNNIKDAEVSDAFSSVFSSLQDWKWDPDTKSVLSANLSESGMGKKGVKFFKKPCDWKSLPGS</sequence>
<dbReference type="AlphaFoldDB" id="A0A830BFI7"/>
<dbReference type="SUPFAM" id="SSF52047">
    <property type="entry name" value="RNI-like"/>
    <property type="match status" value="2"/>
</dbReference>
<gene>
    <name evidence="1" type="ORF">PHJA_000222400</name>
</gene>
<name>A0A830BFI7_9LAMI</name>
<dbReference type="PANTHER" id="PTHR13318:SF124">
    <property type="entry name" value="F-BOX DOMAIN-CONTAINING PROTEIN"/>
    <property type="match status" value="1"/>
</dbReference>
<accession>A0A830BFI7</accession>